<dbReference type="NCBIfam" id="TIGR01640">
    <property type="entry name" value="F_box_assoc_1"/>
    <property type="match status" value="1"/>
</dbReference>
<reference evidence="3" key="2">
    <citation type="submission" date="2019-10" db="EMBL/GenBank/DDBJ databases">
        <title>A de novo genome assembly of a pear dwarfing rootstock.</title>
        <authorList>
            <person name="Wang F."/>
            <person name="Wang J."/>
            <person name="Li S."/>
            <person name="Zhang Y."/>
            <person name="Fang M."/>
            <person name="Ma L."/>
            <person name="Zhao Y."/>
            <person name="Jiang S."/>
        </authorList>
    </citation>
    <scope>NUCLEOTIDE SEQUENCE [LARGE SCALE GENOMIC DNA]</scope>
</reference>
<evidence type="ECO:0000313" key="2">
    <source>
        <dbReference type="EMBL" id="KAB2628744.1"/>
    </source>
</evidence>
<gene>
    <name evidence="2" type="ORF">D8674_033539</name>
</gene>
<dbReference type="Pfam" id="PF07734">
    <property type="entry name" value="FBA_1"/>
    <property type="match status" value="1"/>
</dbReference>
<organism evidence="2 3">
    <name type="scientific">Pyrus ussuriensis x Pyrus communis</name>
    <dbReference type="NCBI Taxonomy" id="2448454"/>
    <lineage>
        <taxon>Eukaryota</taxon>
        <taxon>Viridiplantae</taxon>
        <taxon>Streptophyta</taxon>
        <taxon>Embryophyta</taxon>
        <taxon>Tracheophyta</taxon>
        <taxon>Spermatophyta</taxon>
        <taxon>Magnoliopsida</taxon>
        <taxon>eudicotyledons</taxon>
        <taxon>Gunneridae</taxon>
        <taxon>Pentapetalae</taxon>
        <taxon>rosids</taxon>
        <taxon>fabids</taxon>
        <taxon>Rosales</taxon>
        <taxon>Rosaceae</taxon>
        <taxon>Amygdaloideae</taxon>
        <taxon>Maleae</taxon>
        <taxon>Pyrus</taxon>
    </lineage>
</organism>
<feature type="domain" description="F-box associated beta-propeller type 1" evidence="1">
    <location>
        <begin position="130"/>
        <end position="408"/>
    </location>
</feature>
<evidence type="ECO:0000313" key="3">
    <source>
        <dbReference type="Proteomes" id="UP000327157"/>
    </source>
</evidence>
<dbReference type="InterPro" id="IPR050796">
    <property type="entry name" value="SCF_F-box_component"/>
</dbReference>
<proteinExistence type="predicted"/>
<protein>
    <submittedName>
        <fullName evidence="2">F-box/kelch-repeat protein</fullName>
    </submittedName>
</protein>
<dbReference type="InterPro" id="IPR006527">
    <property type="entry name" value="F-box-assoc_dom_typ1"/>
</dbReference>
<dbReference type="PANTHER" id="PTHR31672:SF13">
    <property type="entry name" value="F-BOX PROTEIN CPR30-LIKE"/>
    <property type="match status" value="1"/>
</dbReference>
<dbReference type="EMBL" id="SMOL01000148">
    <property type="protein sequence ID" value="KAB2628744.1"/>
    <property type="molecule type" value="Genomic_DNA"/>
</dbReference>
<comment type="caution">
    <text evidence="2">The sequence shown here is derived from an EMBL/GenBank/DDBJ whole genome shotgun (WGS) entry which is preliminary data.</text>
</comment>
<dbReference type="Proteomes" id="UP000327157">
    <property type="component" value="Chromosome 8"/>
</dbReference>
<keyword evidence="3" id="KW-1185">Reference proteome</keyword>
<accession>A0A5N5HZE0</accession>
<evidence type="ECO:0000259" key="1">
    <source>
        <dbReference type="Pfam" id="PF07734"/>
    </source>
</evidence>
<dbReference type="OrthoDB" id="591557at2759"/>
<reference evidence="2 3" key="1">
    <citation type="submission" date="2019-09" db="EMBL/GenBank/DDBJ databases">
        <authorList>
            <person name="Ou C."/>
        </authorList>
    </citation>
    <scope>NUCLEOTIDE SEQUENCE [LARGE SCALE GENOMIC DNA]</scope>
    <source>
        <strain evidence="2">S2</strain>
        <tissue evidence="2">Leaf</tissue>
    </source>
</reference>
<dbReference type="AlphaFoldDB" id="A0A5N5HZE0"/>
<dbReference type="InterPro" id="IPR017451">
    <property type="entry name" value="F-box-assoc_interact_dom"/>
</dbReference>
<dbReference type="PANTHER" id="PTHR31672">
    <property type="entry name" value="BNACNNG10540D PROTEIN"/>
    <property type="match status" value="1"/>
</dbReference>
<reference evidence="2 3" key="3">
    <citation type="submission" date="2019-11" db="EMBL/GenBank/DDBJ databases">
        <title>A de novo genome assembly of a pear dwarfing rootstock.</title>
        <authorList>
            <person name="Wang F."/>
            <person name="Wang J."/>
            <person name="Li S."/>
            <person name="Zhang Y."/>
            <person name="Fang M."/>
            <person name="Ma L."/>
            <person name="Zhao Y."/>
            <person name="Jiang S."/>
        </authorList>
    </citation>
    <scope>NUCLEOTIDE SEQUENCE [LARGE SCALE GENOMIC DNA]</scope>
    <source>
        <strain evidence="2">S2</strain>
        <tissue evidence="2">Leaf</tissue>
    </source>
</reference>
<sequence length="415" mass="46820">MNKIKYRFVRGQIVYVYIFTYEITLSGDGIRGGKLIHRVVNGYTNPSLFITKQTFVAKHRAHTNDSNKNVLILTKPYWPPPAPPPPPSVSPLLIDYQSLKTNVAACTSASSSAIRSNHRDVEAEFPDDTSLNDSSLVGSCNGLICLLLNPPLEYYKEYYENIRLLLWNPSTRTARKVPDIDWFFFRPCYYGFGYDSTTQDYKVLLGGISAKDRFAAIFSLKAASWKIVVDSLKPAASFGIDGRGCFLNGALHWNHRHDNGTIIRSFDFAQEKFHSFSFIRHNKCNWARVGTTGNRLFFHTFCPDSQNLPDFWDTGLTMWVMMEYGVDQSWTIFAKIRPEIFPPNVWSLNPLFLDDGALLMESDRGDLVSYMPKEDTCRNVLDNSDVEKLRASSSSGRGVMVMYVGTLVSPATGGG</sequence>
<name>A0A5N5HZE0_9ROSA</name>